<organism evidence="2 3">
    <name type="scientific">Chryseobacterium taklimakanense</name>
    <dbReference type="NCBI Taxonomy" id="536441"/>
    <lineage>
        <taxon>Bacteria</taxon>
        <taxon>Pseudomonadati</taxon>
        <taxon>Bacteroidota</taxon>
        <taxon>Flavobacteriia</taxon>
        <taxon>Flavobacteriales</taxon>
        <taxon>Weeksellaceae</taxon>
        <taxon>Chryseobacterium group</taxon>
        <taxon>Chryseobacterium</taxon>
    </lineage>
</organism>
<gene>
    <name evidence="2" type="ORF">SAMEA4412677_01345</name>
</gene>
<dbReference type="Proteomes" id="UP000215196">
    <property type="component" value="Chromosome 1"/>
</dbReference>
<protein>
    <recommendedName>
        <fullName evidence="1">DUF6759 domain-containing protein</fullName>
    </recommendedName>
</protein>
<evidence type="ECO:0000313" key="2">
    <source>
        <dbReference type="EMBL" id="SNV43983.1"/>
    </source>
</evidence>
<sequence>MSEIKIFDKVFYLMMKKILSFLSLVLIFSCQTNPVISRVPAKQTAEQMEKQEFEMLMKQDSIHKHQTAAESLDVLLNENPDDRRVSLIINNNSNCNIIVRFAGEKFYNLPIYRHSKNFIVVEKGTYSLGANLCNARYSATKTFDDSSTMTLTENQ</sequence>
<dbReference type="AlphaFoldDB" id="A0A239XCS1"/>
<dbReference type="PROSITE" id="PS51257">
    <property type="entry name" value="PROKAR_LIPOPROTEIN"/>
    <property type="match status" value="1"/>
</dbReference>
<dbReference type="KEGG" id="ctak:4412677_01345"/>
<keyword evidence="3" id="KW-1185">Reference proteome</keyword>
<proteinExistence type="predicted"/>
<accession>A0A239XCS1</accession>
<dbReference type="Pfam" id="PF20545">
    <property type="entry name" value="DUF6759"/>
    <property type="match status" value="1"/>
</dbReference>
<dbReference type="InterPro" id="IPR046647">
    <property type="entry name" value="DUF6759"/>
</dbReference>
<name>A0A239XCS1_9FLAO</name>
<feature type="domain" description="DUF6759" evidence="1">
    <location>
        <begin position="62"/>
        <end position="153"/>
    </location>
</feature>
<evidence type="ECO:0000313" key="3">
    <source>
        <dbReference type="Proteomes" id="UP000215196"/>
    </source>
</evidence>
<reference evidence="2 3" key="1">
    <citation type="submission" date="2017-06" db="EMBL/GenBank/DDBJ databases">
        <authorList>
            <consortium name="Pathogen Informatics"/>
        </authorList>
    </citation>
    <scope>NUCLEOTIDE SEQUENCE [LARGE SCALE GENOMIC DNA]</scope>
    <source>
        <strain evidence="2 3">NCTC13490</strain>
    </source>
</reference>
<evidence type="ECO:0000259" key="1">
    <source>
        <dbReference type="Pfam" id="PF20545"/>
    </source>
</evidence>
<dbReference type="EMBL" id="LT906465">
    <property type="protein sequence ID" value="SNV43983.1"/>
    <property type="molecule type" value="Genomic_DNA"/>
</dbReference>